<keyword evidence="1" id="KW-0472">Membrane</keyword>
<reference evidence="3" key="1">
    <citation type="journal article" date="2018" name="Nat. Microbiol.">
        <title>Leveraging single-cell genomics to expand the fungal tree of life.</title>
        <authorList>
            <person name="Ahrendt S.R."/>
            <person name="Quandt C.A."/>
            <person name="Ciobanu D."/>
            <person name="Clum A."/>
            <person name="Salamov A."/>
            <person name="Andreopoulos B."/>
            <person name="Cheng J.F."/>
            <person name="Woyke T."/>
            <person name="Pelin A."/>
            <person name="Henrissat B."/>
            <person name="Reynolds N.K."/>
            <person name="Benny G.L."/>
            <person name="Smith M.E."/>
            <person name="James T.Y."/>
            <person name="Grigoriev I.V."/>
        </authorList>
    </citation>
    <scope>NUCLEOTIDE SEQUENCE [LARGE SCALE GENOMIC DNA]</scope>
</reference>
<keyword evidence="1" id="KW-1133">Transmembrane helix</keyword>
<keyword evidence="3" id="KW-1185">Reference proteome</keyword>
<protein>
    <submittedName>
        <fullName evidence="2">Uncharacterized protein</fullName>
    </submittedName>
</protein>
<gene>
    <name evidence="2" type="ORF">BDK51DRAFT_46990</name>
</gene>
<evidence type="ECO:0000313" key="2">
    <source>
        <dbReference type="EMBL" id="RKO90410.1"/>
    </source>
</evidence>
<name>A0A4P9WH72_9FUNG</name>
<dbReference type="EMBL" id="KZ995572">
    <property type="protein sequence ID" value="RKO90410.1"/>
    <property type="molecule type" value="Genomic_DNA"/>
</dbReference>
<evidence type="ECO:0000313" key="3">
    <source>
        <dbReference type="Proteomes" id="UP000269721"/>
    </source>
</evidence>
<organism evidence="2 3">
    <name type="scientific">Blyttiomyces helicus</name>
    <dbReference type="NCBI Taxonomy" id="388810"/>
    <lineage>
        <taxon>Eukaryota</taxon>
        <taxon>Fungi</taxon>
        <taxon>Fungi incertae sedis</taxon>
        <taxon>Chytridiomycota</taxon>
        <taxon>Chytridiomycota incertae sedis</taxon>
        <taxon>Chytridiomycetes</taxon>
        <taxon>Chytridiomycetes incertae sedis</taxon>
        <taxon>Blyttiomyces</taxon>
    </lineage>
</organism>
<feature type="transmembrane region" description="Helical" evidence="1">
    <location>
        <begin position="129"/>
        <end position="152"/>
    </location>
</feature>
<dbReference type="Proteomes" id="UP000269721">
    <property type="component" value="Unassembled WGS sequence"/>
</dbReference>
<feature type="transmembrane region" description="Helical" evidence="1">
    <location>
        <begin position="67"/>
        <end position="92"/>
    </location>
</feature>
<proteinExistence type="predicted"/>
<accession>A0A4P9WH72</accession>
<keyword evidence="1" id="KW-0812">Transmembrane</keyword>
<dbReference type="AlphaFoldDB" id="A0A4P9WH72"/>
<sequence>MAAGLLDYDGSDVEVDGFLSILYLTYDSCGGRGDDGLQVEAALGYLELMPSSIDPAASLVKQGMMGFLPIVTSLGSMGMFFLSVDAALVYVVDGRLADDLRIDRDVLKSVDRGRTGSLLLMTEWTIELATLKLSCFAAPFILMTIFAALVVCHRGDDLVSRRAAGLLVDAADVRPSGVCDGVAGDLGYVGGVGYGQGFSGVNLGVPIGGVELGVLDGHLDRRDGGADESSCNDLGCTGDDDLPIDRHVAAVKGVDKLIDGDHLQAPAALDVGEGGASVLTVVGVDGM</sequence>
<evidence type="ECO:0000256" key="1">
    <source>
        <dbReference type="SAM" id="Phobius"/>
    </source>
</evidence>